<name>A0ABR0PN67_GOSAR</name>
<gene>
    <name evidence="2" type="ORF">PVK06_020752</name>
</gene>
<dbReference type="PANTHER" id="PTHR34482:SF36">
    <property type="entry name" value="RETROTRANSPOSON GAG DOMAIN-CONTAINING PROTEIN"/>
    <property type="match status" value="1"/>
</dbReference>
<dbReference type="Pfam" id="PF03732">
    <property type="entry name" value="Retrotrans_gag"/>
    <property type="match status" value="1"/>
</dbReference>
<dbReference type="PANTHER" id="PTHR34482">
    <property type="entry name" value="DNA DAMAGE-INDUCIBLE PROTEIN 1-LIKE"/>
    <property type="match status" value="1"/>
</dbReference>
<dbReference type="EMBL" id="JARKNE010000006">
    <property type="protein sequence ID" value="KAK5825877.1"/>
    <property type="molecule type" value="Genomic_DNA"/>
</dbReference>
<sequence length="137" mass="15778">MLRILERVDGPGIGNVRRGSVIELLRSNGVEIFRGIARVAPNVAEYWIEATERIMDDLDCTLDQKLKAAVSLLRDEAYQWWLTVKEGTQADHLTWEFFKTTFQAKYMGTSYVDARRMDFLNLTQGDRTVAENEAEFL</sequence>
<evidence type="ECO:0000259" key="1">
    <source>
        <dbReference type="Pfam" id="PF03732"/>
    </source>
</evidence>
<evidence type="ECO:0000313" key="2">
    <source>
        <dbReference type="EMBL" id="KAK5825877.1"/>
    </source>
</evidence>
<proteinExistence type="predicted"/>
<evidence type="ECO:0000313" key="3">
    <source>
        <dbReference type="Proteomes" id="UP001358586"/>
    </source>
</evidence>
<comment type="caution">
    <text evidence="2">The sequence shown here is derived from an EMBL/GenBank/DDBJ whole genome shotgun (WGS) entry which is preliminary data.</text>
</comment>
<dbReference type="Proteomes" id="UP001358586">
    <property type="component" value="Chromosome 6"/>
</dbReference>
<protein>
    <recommendedName>
        <fullName evidence="1">Retrotransposon gag domain-containing protein</fullName>
    </recommendedName>
</protein>
<organism evidence="2 3">
    <name type="scientific">Gossypium arboreum</name>
    <name type="common">Tree cotton</name>
    <name type="synonym">Gossypium nanking</name>
    <dbReference type="NCBI Taxonomy" id="29729"/>
    <lineage>
        <taxon>Eukaryota</taxon>
        <taxon>Viridiplantae</taxon>
        <taxon>Streptophyta</taxon>
        <taxon>Embryophyta</taxon>
        <taxon>Tracheophyta</taxon>
        <taxon>Spermatophyta</taxon>
        <taxon>Magnoliopsida</taxon>
        <taxon>eudicotyledons</taxon>
        <taxon>Gunneridae</taxon>
        <taxon>Pentapetalae</taxon>
        <taxon>rosids</taxon>
        <taxon>malvids</taxon>
        <taxon>Malvales</taxon>
        <taxon>Malvaceae</taxon>
        <taxon>Malvoideae</taxon>
        <taxon>Gossypium</taxon>
    </lineage>
</organism>
<dbReference type="InterPro" id="IPR005162">
    <property type="entry name" value="Retrotrans_gag_dom"/>
</dbReference>
<accession>A0ABR0PN67</accession>
<reference evidence="2 3" key="1">
    <citation type="submission" date="2023-03" db="EMBL/GenBank/DDBJ databases">
        <title>WGS of Gossypium arboreum.</title>
        <authorList>
            <person name="Yu D."/>
        </authorList>
    </citation>
    <scope>NUCLEOTIDE SEQUENCE [LARGE SCALE GENOMIC DNA]</scope>
    <source>
        <tissue evidence="2">Leaf</tissue>
    </source>
</reference>
<feature type="domain" description="Retrotransposon gag" evidence="1">
    <location>
        <begin position="68"/>
        <end position="136"/>
    </location>
</feature>
<keyword evidence="3" id="KW-1185">Reference proteome</keyword>